<dbReference type="InterPro" id="IPR001480">
    <property type="entry name" value="Bulb-type_lectin_dom"/>
</dbReference>
<comment type="caution">
    <text evidence="6">The sequence shown here is derived from an EMBL/GenBank/DDBJ whole genome shotgun (WGS) entry which is preliminary data.</text>
</comment>
<accession>A0A2G2WJM0</accession>
<dbReference type="GO" id="GO:0003824">
    <property type="term" value="F:catalytic activity"/>
    <property type="evidence" value="ECO:0007669"/>
    <property type="project" value="UniProtKB-KW"/>
</dbReference>
<keyword evidence="2" id="KW-0325">Glycoprotein</keyword>
<evidence type="ECO:0000313" key="6">
    <source>
        <dbReference type="EMBL" id="PHT45369.1"/>
    </source>
</evidence>
<dbReference type="PANTHER" id="PTHR37984">
    <property type="entry name" value="PROTEIN CBG26694"/>
    <property type="match status" value="1"/>
</dbReference>
<evidence type="ECO:0000259" key="4">
    <source>
        <dbReference type="Pfam" id="PF01453"/>
    </source>
</evidence>
<dbReference type="InterPro" id="IPR050951">
    <property type="entry name" value="Retrovirus_Pol_polyprotein"/>
</dbReference>
<sequence length="457" mass="52602">MGDDYPHQYKDSHLKERIGGASAFLKIDLRFGYHQLRIRALDIPKIAFQTRYDDILVYSKSKVENEEYLWIVLQRLTDKKLHARFSKCKFLMDFVSFFCHMVTKEGIMVDLAKIIAVHNWARPTSPIEIQSFISLWFDACEVSFQKLKDLLTLAPILALPKDDVGFIIFCDASGVELGVVLMQEGKEYICPPSGNLETMEILNGYCSNEVMEIWNCEFDVDMGVYSVMLPQDTGTTVSNYKPNQIIPRPVLKLLDSGNIVIRDYRNLSTGEYLWQSFYHPIDTLLPEMKLGWDQITGIDRSMRFKAENNWSLKLTLNLERKIEFLKWYNATNHWDLVKTLNNDIYHQFRTCGSYGVLLILGPNCNPSWKGVSTVPRVKTLKRYPHLAGNQMRMEGPSTDRLIHLIKPHLEIFDVSTYASYVVLECKDYFKGPHPLQAGESPSLGSLGAESYSQLNRH</sequence>
<name>A0A2G2WJM0_CAPBA</name>
<protein>
    <submittedName>
        <fullName evidence="6">S-locus-specific glycoprotein S6</fullName>
    </submittedName>
</protein>
<dbReference type="Pfam" id="PF17919">
    <property type="entry name" value="RT_RNaseH_2"/>
    <property type="match status" value="1"/>
</dbReference>
<dbReference type="InterPro" id="IPR043502">
    <property type="entry name" value="DNA/RNA_pol_sf"/>
</dbReference>
<evidence type="ECO:0000256" key="3">
    <source>
        <dbReference type="ARBA" id="ARBA00023268"/>
    </source>
</evidence>
<gene>
    <name evidence="6" type="ORF">CQW23_14527</name>
</gene>
<reference evidence="7" key="2">
    <citation type="journal article" date="2017" name="J. Anim. Genet.">
        <title>Multiple reference genome sequences of hot pepper reveal the massive evolution of plant disease resistance genes by retroduplication.</title>
        <authorList>
            <person name="Kim S."/>
            <person name="Park J."/>
            <person name="Yeom S.-I."/>
            <person name="Kim Y.-M."/>
            <person name="Seo E."/>
            <person name="Kim K.-T."/>
            <person name="Kim M.-S."/>
            <person name="Lee J.M."/>
            <person name="Cheong K."/>
            <person name="Shin H.-S."/>
            <person name="Kim S.-B."/>
            <person name="Han K."/>
            <person name="Lee J."/>
            <person name="Park M."/>
            <person name="Lee H.-A."/>
            <person name="Lee H.-Y."/>
            <person name="Lee Y."/>
            <person name="Oh S."/>
            <person name="Lee J.H."/>
            <person name="Choi E."/>
            <person name="Choi E."/>
            <person name="Lee S.E."/>
            <person name="Jeon J."/>
            <person name="Kim H."/>
            <person name="Choi G."/>
            <person name="Song H."/>
            <person name="Lee J."/>
            <person name="Lee S.-C."/>
            <person name="Kwon J.-K."/>
            <person name="Lee H.-Y."/>
            <person name="Koo N."/>
            <person name="Hong Y."/>
            <person name="Kim R.W."/>
            <person name="Kang W.-H."/>
            <person name="Huh J.H."/>
            <person name="Kang B.-C."/>
            <person name="Yang T.-J."/>
            <person name="Lee Y.-H."/>
            <person name="Bennetzen J.L."/>
            <person name="Choi D."/>
        </authorList>
    </citation>
    <scope>NUCLEOTIDE SEQUENCE [LARGE SCALE GENOMIC DNA]</scope>
    <source>
        <strain evidence="7">cv. PBC81</strain>
    </source>
</reference>
<feature type="domain" description="Bulb-type lectin" evidence="4">
    <location>
        <begin position="240"/>
        <end position="302"/>
    </location>
</feature>
<evidence type="ECO:0000256" key="1">
    <source>
        <dbReference type="ARBA" id="ARBA00022729"/>
    </source>
</evidence>
<dbReference type="STRING" id="33114.A0A2G2WJM0"/>
<keyword evidence="1" id="KW-0732">Signal</keyword>
<evidence type="ECO:0000313" key="7">
    <source>
        <dbReference type="Proteomes" id="UP000224567"/>
    </source>
</evidence>
<evidence type="ECO:0000256" key="2">
    <source>
        <dbReference type="ARBA" id="ARBA00023180"/>
    </source>
</evidence>
<dbReference type="Proteomes" id="UP000224567">
    <property type="component" value="Unassembled WGS sequence"/>
</dbReference>
<feature type="domain" description="Reverse transcriptase/retrotransposon-derived protein RNase H-like" evidence="5">
    <location>
        <begin position="136"/>
        <end position="187"/>
    </location>
</feature>
<dbReference type="PANTHER" id="PTHR37984:SF5">
    <property type="entry name" value="PROTEIN NYNRIN-LIKE"/>
    <property type="match status" value="1"/>
</dbReference>
<organism evidence="6 7">
    <name type="scientific">Capsicum baccatum</name>
    <name type="common">Peruvian pepper</name>
    <dbReference type="NCBI Taxonomy" id="33114"/>
    <lineage>
        <taxon>Eukaryota</taxon>
        <taxon>Viridiplantae</taxon>
        <taxon>Streptophyta</taxon>
        <taxon>Embryophyta</taxon>
        <taxon>Tracheophyta</taxon>
        <taxon>Spermatophyta</taxon>
        <taxon>Magnoliopsida</taxon>
        <taxon>eudicotyledons</taxon>
        <taxon>Gunneridae</taxon>
        <taxon>Pentapetalae</taxon>
        <taxon>asterids</taxon>
        <taxon>lamiids</taxon>
        <taxon>Solanales</taxon>
        <taxon>Solanaceae</taxon>
        <taxon>Solanoideae</taxon>
        <taxon>Capsiceae</taxon>
        <taxon>Capsicum</taxon>
    </lineage>
</organism>
<keyword evidence="3" id="KW-0511">Multifunctional enzyme</keyword>
<dbReference type="InterPro" id="IPR041577">
    <property type="entry name" value="RT_RNaseH_2"/>
</dbReference>
<evidence type="ECO:0000259" key="5">
    <source>
        <dbReference type="Pfam" id="PF17919"/>
    </source>
</evidence>
<dbReference type="SUPFAM" id="SSF51110">
    <property type="entry name" value="alpha-D-mannose-specific plant lectins"/>
    <property type="match status" value="1"/>
</dbReference>
<dbReference type="EMBL" id="MLFT02000006">
    <property type="protein sequence ID" value="PHT45369.1"/>
    <property type="molecule type" value="Genomic_DNA"/>
</dbReference>
<dbReference type="InterPro" id="IPR043128">
    <property type="entry name" value="Rev_trsase/Diguanyl_cyclase"/>
</dbReference>
<dbReference type="InterPro" id="IPR036426">
    <property type="entry name" value="Bulb-type_lectin_dom_sf"/>
</dbReference>
<reference evidence="6 7" key="1">
    <citation type="journal article" date="2017" name="Genome Biol.">
        <title>New reference genome sequences of hot pepper reveal the massive evolution of plant disease-resistance genes by retroduplication.</title>
        <authorList>
            <person name="Kim S."/>
            <person name="Park J."/>
            <person name="Yeom S.I."/>
            <person name="Kim Y.M."/>
            <person name="Seo E."/>
            <person name="Kim K.T."/>
            <person name="Kim M.S."/>
            <person name="Lee J.M."/>
            <person name="Cheong K."/>
            <person name="Shin H.S."/>
            <person name="Kim S.B."/>
            <person name="Han K."/>
            <person name="Lee J."/>
            <person name="Park M."/>
            <person name="Lee H.A."/>
            <person name="Lee H.Y."/>
            <person name="Lee Y."/>
            <person name="Oh S."/>
            <person name="Lee J.H."/>
            <person name="Choi E."/>
            <person name="Choi E."/>
            <person name="Lee S.E."/>
            <person name="Jeon J."/>
            <person name="Kim H."/>
            <person name="Choi G."/>
            <person name="Song H."/>
            <person name="Lee J."/>
            <person name="Lee S.C."/>
            <person name="Kwon J.K."/>
            <person name="Lee H.Y."/>
            <person name="Koo N."/>
            <person name="Hong Y."/>
            <person name="Kim R.W."/>
            <person name="Kang W.H."/>
            <person name="Huh J.H."/>
            <person name="Kang B.C."/>
            <person name="Yang T.J."/>
            <person name="Lee Y.H."/>
            <person name="Bennetzen J.L."/>
            <person name="Choi D."/>
        </authorList>
    </citation>
    <scope>NUCLEOTIDE SEQUENCE [LARGE SCALE GENOMIC DNA]</scope>
    <source>
        <strain evidence="7">cv. PBC81</strain>
    </source>
</reference>
<dbReference type="OrthoDB" id="1734625at2759"/>
<keyword evidence="7" id="KW-1185">Reference proteome</keyword>
<dbReference type="Gene3D" id="3.30.70.270">
    <property type="match status" value="1"/>
</dbReference>
<proteinExistence type="predicted"/>
<dbReference type="Pfam" id="PF01453">
    <property type="entry name" value="B_lectin"/>
    <property type="match status" value="1"/>
</dbReference>
<dbReference type="SUPFAM" id="SSF56672">
    <property type="entry name" value="DNA/RNA polymerases"/>
    <property type="match status" value="1"/>
</dbReference>
<dbReference type="AlphaFoldDB" id="A0A2G2WJM0"/>